<dbReference type="AlphaFoldDB" id="A0A6L7GJ88"/>
<dbReference type="PROSITE" id="PS00523">
    <property type="entry name" value="SULFATASE_1"/>
    <property type="match status" value="1"/>
</dbReference>
<dbReference type="InterPro" id="IPR050738">
    <property type="entry name" value="Sulfatase"/>
</dbReference>
<dbReference type="InterPro" id="IPR000917">
    <property type="entry name" value="Sulfatase_N"/>
</dbReference>
<dbReference type="PANTHER" id="PTHR42693">
    <property type="entry name" value="ARYLSULFATASE FAMILY MEMBER"/>
    <property type="match status" value="1"/>
</dbReference>
<dbReference type="Pfam" id="PF00884">
    <property type="entry name" value="Sulfatase"/>
    <property type="match status" value="1"/>
</dbReference>
<dbReference type="InterPro" id="IPR024607">
    <property type="entry name" value="Sulfatase_CS"/>
</dbReference>
<evidence type="ECO:0000313" key="7">
    <source>
        <dbReference type="EMBL" id="MXP20020.1"/>
    </source>
</evidence>
<gene>
    <name evidence="7" type="ORF">GIY30_01385</name>
</gene>
<keyword evidence="7" id="KW-0808">Transferase</keyword>
<evidence type="ECO:0000256" key="2">
    <source>
        <dbReference type="ARBA" id="ARBA00022723"/>
    </source>
</evidence>
<sequence length="772" mass="86083">MNPVSDRDPSAYRGFQGEVGPTFASSSPWWPQRPTAPEGAPNVIVMLVDDMGFSDLACYGSEIPTPHADATAERGIRFANFHSTPMCSPTRAALMTGRNAHAAGVGFVAHVDPGFPGYASELPANQPTMAETLRDNGYSTFMVGKWHLCKEQDMSEAGSRHSWPLQRGFDQFYGFLEALTNFHQPHRLYEGNTVVDTDQFDDDYYLTDDLTDRAVRMIRETKTANPDKPFFLYYSHGAVHAPLHAKADDIARHRGNYDDGWDALRARRFERQKELGIVGEDTVLPPRNSEPGEDVRAWESLSDDEKALYPRYMEVYAAMVESVDQSLGRLRETLAELGELDNTIIVLTSDNGASREGKASGTTAYFRDGGSQTRDVDAKVIAESLERIDEIGGPTTWPHYPRGWAMACNTPFRLYKVSTVAGGHQVPMIVSWPQRLAPRAEPVRWQYSHVTDLLPTLIDWIGLAPVPDRHGLAADPMHGVSLRSVIEDPETPSEHTRQHYECMGNRAIFDGGWEALTIHTAKTPFAQDNWQLYDLAADPTQTNDLAAAEPERLEQLVRLWEQEAWDNQVYPLDEGARVKYLYRPDGEEVYSEPLSIRRGTPTLERWRSARLIAGRSFRIVPDWDPRPGDEGVLVAHGGQESGYLVYVENDLIHFVHNNCGEMRKVATRLEGRDVVIDVNAPGGGVWNVALVVDGIVRDCLQGVRQFAGFLPFNGIDVGKDTRSPVDWELSRRKGTFPFTGALHAVRYEPGELAPDAPANRLDEAVAIGLALE</sequence>
<keyword evidence="8" id="KW-1185">Reference proteome</keyword>
<comment type="similarity">
    <text evidence="1">Belongs to the sulfatase family.</text>
</comment>
<name>A0A6L7GJ88_9ACTN</name>
<accession>A0A6L7GJ88</accession>
<organism evidence="7 8">
    <name type="scientific">Gordonia mangrovi</name>
    <dbReference type="NCBI Taxonomy" id="2665643"/>
    <lineage>
        <taxon>Bacteria</taxon>
        <taxon>Bacillati</taxon>
        <taxon>Actinomycetota</taxon>
        <taxon>Actinomycetes</taxon>
        <taxon>Mycobacteriales</taxon>
        <taxon>Gordoniaceae</taxon>
        <taxon>Gordonia</taxon>
    </lineage>
</organism>
<dbReference type="PANTHER" id="PTHR42693:SF33">
    <property type="entry name" value="ARYLSULFATASE"/>
    <property type="match status" value="1"/>
</dbReference>
<dbReference type="EMBL" id="WMBR01000001">
    <property type="protein sequence ID" value="MXP20020.1"/>
    <property type="molecule type" value="Genomic_DNA"/>
</dbReference>
<dbReference type="Gene3D" id="3.30.1120.10">
    <property type="match status" value="1"/>
</dbReference>
<dbReference type="GO" id="GO:0046872">
    <property type="term" value="F:metal ion binding"/>
    <property type="evidence" value="ECO:0007669"/>
    <property type="project" value="UniProtKB-KW"/>
</dbReference>
<dbReference type="GO" id="GO:0016740">
    <property type="term" value="F:transferase activity"/>
    <property type="evidence" value="ECO:0007669"/>
    <property type="project" value="UniProtKB-KW"/>
</dbReference>
<dbReference type="GO" id="GO:0004065">
    <property type="term" value="F:arylsulfatase activity"/>
    <property type="evidence" value="ECO:0007669"/>
    <property type="project" value="TreeGrafter"/>
</dbReference>
<keyword evidence="3 7" id="KW-0378">Hydrolase</keyword>
<dbReference type="InterPro" id="IPR017850">
    <property type="entry name" value="Alkaline_phosphatase_core_sf"/>
</dbReference>
<keyword evidence="4" id="KW-0106">Calcium</keyword>
<dbReference type="Gene3D" id="3.40.720.10">
    <property type="entry name" value="Alkaline Phosphatase, subunit A"/>
    <property type="match status" value="1"/>
</dbReference>
<feature type="compositionally biased region" description="Basic and acidic residues" evidence="5">
    <location>
        <begin position="1"/>
        <end position="10"/>
    </location>
</feature>
<proteinExistence type="inferred from homology"/>
<evidence type="ECO:0000259" key="6">
    <source>
        <dbReference type="Pfam" id="PF00884"/>
    </source>
</evidence>
<dbReference type="SUPFAM" id="SSF53649">
    <property type="entry name" value="Alkaline phosphatase-like"/>
    <property type="match status" value="1"/>
</dbReference>
<evidence type="ECO:0000256" key="5">
    <source>
        <dbReference type="SAM" id="MobiDB-lite"/>
    </source>
</evidence>
<dbReference type="CDD" id="cd16025">
    <property type="entry name" value="PAS_like"/>
    <property type="match status" value="1"/>
</dbReference>
<evidence type="ECO:0000256" key="1">
    <source>
        <dbReference type="ARBA" id="ARBA00008779"/>
    </source>
</evidence>
<dbReference type="Proteomes" id="UP000475545">
    <property type="component" value="Unassembled WGS sequence"/>
</dbReference>
<feature type="domain" description="Sulfatase N-terminal" evidence="6">
    <location>
        <begin position="41"/>
        <end position="462"/>
    </location>
</feature>
<reference evidence="7 8" key="1">
    <citation type="submission" date="2019-11" db="EMBL/GenBank/DDBJ databases">
        <title>Gordonia sp. nov., a novel actinobacterium isolated from mangrove soil in Hainan.</title>
        <authorList>
            <person name="Huang X."/>
            <person name="Xie Y."/>
            <person name="Chu X."/>
            <person name="Xiao K."/>
        </authorList>
    </citation>
    <scope>NUCLEOTIDE SEQUENCE [LARGE SCALE GENOMIC DNA]</scope>
    <source>
        <strain evidence="7 8">HNM0687</strain>
    </source>
</reference>
<keyword evidence="2" id="KW-0479">Metal-binding</keyword>
<dbReference type="PROSITE" id="PS00149">
    <property type="entry name" value="SULFATASE_2"/>
    <property type="match status" value="1"/>
</dbReference>
<protein>
    <submittedName>
        <fullName evidence="7">Sulfatase-like hydrolase/transferase</fullName>
    </submittedName>
</protein>
<feature type="region of interest" description="Disordered" evidence="5">
    <location>
        <begin position="1"/>
        <end position="30"/>
    </location>
</feature>
<evidence type="ECO:0000256" key="4">
    <source>
        <dbReference type="ARBA" id="ARBA00022837"/>
    </source>
</evidence>
<evidence type="ECO:0000256" key="3">
    <source>
        <dbReference type="ARBA" id="ARBA00022801"/>
    </source>
</evidence>
<comment type="caution">
    <text evidence="7">The sequence shown here is derived from an EMBL/GenBank/DDBJ whole genome shotgun (WGS) entry which is preliminary data.</text>
</comment>
<evidence type="ECO:0000313" key="8">
    <source>
        <dbReference type="Proteomes" id="UP000475545"/>
    </source>
</evidence>